<dbReference type="InterPro" id="IPR006222">
    <property type="entry name" value="GCVT_N"/>
</dbReference>
<evidence type="ECO:0000256" key="1">
    <source>
        <dbReference type="ARBA" id="ARBA00008609"/>
    </source>
</evidence>
<dbReference type="FunFam" id="3.30.70.1400:FF:000001">
    <property type="entry name" value="Aminomethyltransferase"/>
    <property type="match status" value="1"/>
</dbReference>
<evidence type="ECO:0000259" key="4">
    <source>
        <dbReference type="Pfam" id="PF00464"/>
    </source>
</evidence>
<evidence type="ECO:0000256" key="3">
    <source>
        <dbReference type="ARBA" id="ARBA00022679"/>
    </source>
</evidence>
<feature type="domain" description="GCVT N-terminal" evidence="5">
    <location>
        <begin position="10"/>
        <end position="248"/>
    </location>
</feature>
<dbReference type="RefSeq" id="WP_148134712.1">
    <property type="nucleotide sequence ID" value="NZ_CP017634.1"/>
</dbReference>
<keyword evidence="7" id="KW-1185">Reference proteome</keyword>
<dbReference type="PANTHER" id="PTHR43757:SF2">
    <property type="entry name" value="AMINOMETHYLTRANSFERASE, MITOCHONDRIAL"/>
    <property type="match status" value="1"/>
</dbReference>
<dbReference type="Gene3D" id="3.30.1360.120">
    <property type="entry name" value="Probable tRNA modification gtpase trme, domain 1"/>
    <property type="match status" value="1"/>
</dbReference>
<dbReference type="InterPro" id="IPR006223">
    <property type="entry name" value="GcvT"/>
</dbReference>
<dbReference type="SUPFAM" id="SSF101790">
    <property type="entry name" value="Aminomethyltransferase beta-barrel domain"/>
    <property type="match status" value="1"/>
</dbReference>
<dbReference type="NCBIfam" id="TIGR00528">
    <property type="entry name" value="gcvT"/>
    <property type="match status" value="1"/>
</dbReference>
<dbReference type="SUPFAM" id="SSF53383">
    <property type="entry name" value="PLP-dependent transferases"/>
    <property type="match status" value="1"/>
</dbReference>
<dbReference type="EMBL" id="CP017634">
    <property type="protein sequence ID" value="ATW25457.1"/>
    <property type="molecule type" value="Genomic_DNA"/>
</dbReference>
<feature type="domain" description="Serine hydroxymethyltransferase-like" evidence="4">
    <location>
        <begin position="436"/>
        <end position="835"/>
    </location>
</feature>
<evidence type="ECO:0000256" key="2">
    <source>
        <dbReference type="ARBA" id="ARBA00022576"/>
    </source>
</evidence>
<keyword evidence="3" id="KW-0808">Transferase</keyword>
<reference evidence="6 7" key="1">
    <citation type="submission" date="2016-10" db="EMBL/GenBank/DDBJ databases">
        <title>Complete Genome Sequence of Peptococcaceae strain DCMF.</title>
        <authorList>
            <person name="Edwards R.J."/>
            <person name="Holland S.I."/>
            <person name="Deshpande N.P."/>
            <person name="Wong Y.K."/>
            <person name="Ertan H."/>
            <person name="Manefield M."/>
            <person name="Russell T.L."/>
            <person name="Lee M.J."/>
        </authorList>
    </citation>
    <scope>NUCLEOTIDE SEQUENCE [LARGE SCALE GENOMIC DNA]</scope>
    <source>
        <strain evidence="6 7">DCMF</strain>
    </source>
</reference>
<dbReference type="Gene3D" id="3.40.640.10">
    <property type="entry name" value="Type I PLP-dependent aspartate aminotransferase-like (Major domain)"/>
    <property type="match status" value="1"/>
</dbReference>
<dbReference type="Proteomes" id="UP000323521">
    <property type="component" value="Chromosome"/>
</dbReference>
<dbReference type="Pfam" id="PF01571">
    <property type="entry name" value="GCV_T"/>
    <property type="match status" value="1"/>
</dbReference>
<dbReference type="InterPro" id="IPR015424">
    <property type="entry name" value="PyrdxlP-dep_Trfase"/>
</dbReference>
<dbReference type="InterPro" id="IPR028896">
    <property type="entry name" value="GcvT/YgfZ/DmdA"/>
</dbReference>
<dbReference type="GO" id="GO:0006546">
    <property type="term" value="P:glycine catabolic process"/>
    <property type="evidence" value="ECO:0007669"/>
    <property type="project" value="InterPro"/>
</dbReference>
<evidence type="ECO:0000259" key="5">
    <source>
        <dbReference type="Pfam" id="PF01571"/>
    </source>
</evidence>
<dbReference type="GO" id="GO:0005960">
    <property type="term" value="C:glycine cleavage complex"/>
    <property type="evidence" value="ECO:0007669"/>
    <property type="project" value="InterPro"/>
</dbReference>
<dbReference type="Pfam" id="PF00464">
    <property type="entry name" value="SHMT"/>
    <property type="match status" value="1"/>
</dbReference>
<proteinExistence type="inferred from homology"/>
<dbReference type="GO" id="GO:0004047">
    <property type="term" value="F:aminomethyltransferase activity"/>
    <property type="evidence" value="ECO:0007669"/>
    <property type="project" value="InterPro"/>
</dbReference>
<dbReference type="InterPro" id="IPR015422">
    <property type="entry name" value="PyrdxlP-dep_Trfase_small"/>
</dbReference>
<dbReference type="SUPFAM" id="SSF103025">
    <property type="entry name" value="Folate-binding domain"/>
    <property type="match status" value="1"/>
</dbReference>
<dbReference type="OrthoDB" id="9774591at2"/>
<name>A0A3G1KSQ0_FORW1</name>
<sequence length="882" mass="99456">METFKRTVLFQEHVRLKATMVDFGGWEMPVHYPAGIVEEHLYTRKKAGVFDVSHMGRFVITGKEMVKFLQYVLTNNVLALDLKQAQYTMIPNEQGGALDDAYLYRFYAHEYLLVVNASNAEKDWAHLTEVIKGFDAQITNQSEAIAMISLQGPEAKNILQKLSGNLYLTEPEKNALNIIELAGKEVWIAKTGYTGEPIGFELFVKSHDAVAIWSLLIEKGAMPIGLGARDTLRLEAGLPLYGHELGMDLQGEEIPIYAVPLAKFAVSYAEAKGDFIGRKALWKQFEAFQKIMKRDFSRLADLPRVIKPIALSDKGIARNGYQVFKNGVEVGYVTSGTMVPYYKTEGHGLETVIKEETGLRAIGLALVNSDVLVDDQVEVEIRGKKVPAVIPPYHMRGDAPPFARPIIYGFTETYLKDTAPDYQTKALNLIEKSYHNHLWRQEACINLIPSEQSHSRAVRLLSITDPSFRYAEHKKIKSFYEADVFYYQGTKFIDEVEHLLVEEFKKYFHCLEVETRVISGQMANTAVFSALMDFKNKGNRKKEADRLGYILNNHIIRGGHLSAQPMGALHDYIALDPITEKPAVVNFPVLKDNPYKIDVEETKKIITQYKPELIIFGKSMVLHKEPVREIREFINEQKLDTVIMYDMAHVLGLIGDYFQNPFAEGAEIVTGSTHKTFFGTQRGVIAANYPKEELKYELWETIETRAFPGSVSNHHLGTLLGLLMAAYEMNHFKDTYQKNIIENAKHFAKSLKQAGLDVAGDADISYTETHQVIVKVGYGTGPEVANRLEENNIIVNYQATPEEEGFTASGALRLGVGEMTRFGFGKKEFDQLSELMADVILRKKNVKEEVKKLRSGFTDMKYCFTDEEIVSGLDKLANGIGL</sequence>
<evidence type="ECO:0000313" key="7">
    <source>
        <dbReference type="Proteomes" id="UP000323521"/>
    </source>
</evidence>
<dbReference type="InterPro" id="IPR027266">
    <property type="entry name" value="TrmE/GcvT-like"/>
</dbReference>
<evidence type="ECO:0000313" key="6">
    <source>
        <dbReference type="EMBL" id="ATW25457.1"/>
    </source>
</evidence>
<protein>
    <submittedName>
        <fullName evidence="6">Glycine cleavage system protein T</fullName>
    </submittedName>
</protein>
<gene>
    <name evidence="6" type="ORF">DCMF_12315</name>
</gene>
<dbReference type="AlphaFoldDB" id="A0A3G1KSQ0"/>
<dbReference type="GO" id="GO:0005829">
    <property type="term" value="C:cytosol"/>
    <property type="evidence" value="ECO:0007669"/>
    <property type="project" value="TreeGrafter"/>
</dbReference>
<dbReference type="GO" id="GO:0008483">
    <property type="term" value="F:transaminase activity"/>
    <property type="evidence" value="ECO:0007669"/>
    <property type="project" value="UniProtKB-KW"/>
</dbReference>
<dbReference type="InterPro" id="IPR015421">
    <property type="entry name" value="PyrdxlP-dep_Trfase_major"/>
</dbReference>
<organism evidence="6 7">
    <name type="scientific">Formimonas warabiya</name>
    <dbReference type="NCBI Taxonomy" id="1761012"/>
    <lineage>
        <taxon>Bacteria</taxon>
        <taxon>Bacillati</taxon>
        <taxon>Bacillota</taxon>
        <taxon>Clostridia</taxon>
        <taxon>Eubacteriales</taxon>
        <taxon>Peptococcaceae</taxon>
        <taxon>Candidatus Formimonas</taxon>
    </lineage>
</organism>
<dbReference type="PANTHER" id="PTHR43757">
    <property type="entry name" value="AMINOMETHYLTRANSFERASE"/>
    <property type="match status" value="1"/>
</dbReference>
<dbReference type="InterPro" id="IPR039429">
    <property type="entry name" value="SHMT-like_dom"/>
</dbReference>
<keyword evidence="2" id="KW-0032">Aminotransferase</keyword>
<dbReference type="InterPro" id="IPR029043">
    <property type="entry name" value="GcvT/YgfZ_C"/>
</dbReference>
<accession>A0A3G1KSQ0</accession>
<dbReference type="Gene3D" id="3.90.1150.10">
    <property type="entry name" value="Aspartate Aminotransferase, domain 1"/>
    <property type="match status" value="1"/>
</dbReference>
<comment type="similarity">
    <text evidence="1">Belongs to the GcvT family.</text>
</comment>
<dbReference type="NCBIfam" id="NF001567">
    <property type="entry name" value="PRK00389.1"/>
    <property type="match status" value="1"/>
</dbReference>
<dbReference type="KEGG" id="fwa:DCMF_12315"/>